<name>A0A921FKA2_9MICC</name>
<keyword evidence="2" id="KW-0812">Transmembrane</keyword>
<dbReference type="GO" id="GO:0006465">
    <property type="term" value="P:signal peptide processing"/>
    <property type="evidence" value="ECO:0007669"/>
    <property type="project" value="UniProtKB-UniRule"/>
</dbReference>
<dbReference type="PANTHER" id="PTHR10806:SF6">
    <property type="entry name" value="SIGNAL PEPTIDASE COMPLEX CATALYTIC SUBUNIT SEC11"/>
    <property type="match status" value="1"/>
</dbReference>
<dbReference type="GO" id="GO:0004252">
    <property type="term" value="F:serine-type endopeptidase activity"/>
    <property type="evidence" value="ECO:0007669"/>
    <property type="project" value="UniProtKB-UniRule"/>
</dbReference>
<evidence type="ECO:0000256" key="1">
    <source>
        <dbReference type="NCBIfam" id="TIGR02228"/>
    </source>
</evidence>
<reference evidence="3" key="2">
    <citation type="submission" date="2021-09" db="EMBL/GenBank/DDBJ databases">
        <authorList>
            <person name="Gilroy R."/>
        </authorList>
    </citation>
    <scope>NUCLEOTIDE SEQUENCE</scope>
    <source>
        <strain evidence="3">ChiHjej13B12-14962</strain>
    </source>
</reference>
<dbReference type="AlphaFoldDB" id="A0A921FKA2"/>
<dbReference type="EC" id="3.4.21.89" evidence="1"/>
<dbReference type="InterPro" id="IPR019533">
    <property type="entry name" value="Peptidase_S26"/>
</dbReference>
<dbReference type="GO" id="GO:0016020">
    <property type="term" value="C:membrane"/>
    <property type="evidence" value="ECO:0007669"/>
    <property type="project" value="UniProtKB-UniRule"/>
</dbReference>
<sequence length="412" mass="44735">MSPTRSLSSTIGNVVLWLLAAAGAICIILVVVGLWLNISIMMFRTGSMEPTIETGSVALVREIPAVEITEGDVVTVDRGEELLPVTHRVTEITDVNETTGEVTFVMRGDANDVDDPKPYTTDTVRRAFFSIPGIAPIIQWFQNPYVLGGLTLGATGLVIWAFWPRDDEEGPTKPQPKRGKHRAQTIAIPALLILTAPLLSVDQQTSTDHHGDYLRLRSTGDIEHMKNLAPGDSATWIVDVWADAPEPSPVELTLSAAGQLISDPDGLKVEVVICHPDPKNRTTCAVDTEPRVFNTGQLAHRGTSIDLTTMSSEETRRVLLTATLAENAPEKLQDTTAAFQITATGHHEELSVSPGLDPPNHIPVSDDHGTTNLALANTGFRVLLWIVLGSMVVLIGAVLVTRRHQRHHSTLR</sequence>
<dbReference type="EMBL" id="DYXC01000022">
    <property type="protein sequence ID" value="HJF13420.1"/>
    <property type="molecule type" value="Genomic_DNA"/>
</dbReference>
<dbReference type="Proteomes" id="UP000703315">
    <property type="component" value="Unassembled WGS sequence"/>
</dbReference>
<accession>A0A921FKA2</accession>
<reference evidence="3" key="1">
    <citation type="journal article" date="2021" name="PeerJ">
        <title>Extensive microbial diversity within the chicken gut microbiome revealed by metagenomics and culture.</title>
        <authorList>
            <person name="Gilroy R."/>
            <person name="Ravi A."/>
            <person name="Getino M."/>
            <person name="Pursley I."/>
            <person name="Horton D.L."/>
            <person name="Alikhan N.F."/>
            <person name="Baker D."/>
            <person name="Gharbi K."/>
            <person name="Hall N."/>
            <person name="Watson M."/>
            <person name="Adriaenssens E.M."/>
            <person name="Foster-Nyarko E."/>
            <person name="Jarju S."/>
            <person name="Secka A."/>
            <person name="Antonio M."/>
            <person name="Oren A."/>
            <person name="Chaudhuri R.R."/>
            <person name="La Ragione R."/>
            <person name="Hildebrand F."/>
            <person name="Pallen M.J."/>
        </authorList>
    </citation>
    <scope>NUCLEOTIDE SEQUENCE</scope>
    <source>
        <strain evidence="3">ChiHjej13B12-14962</strain>
    </source>
</reference>
<dbReference type="CDD" id="cd06530">
    <property type="entry name" value="S26_SPase_I"/>
    <property type="match status" value="1"/>
</dbReference>
<feature type="transmembrane region" description="Helical" evidence="2">
    <location>
        <begin position="15"/>
        <end position="38"/>
    </location>
</feature>
<feature type="transmembrane region" description="Helical" evidence="2">
    <location>
        <begin position="382"/>
        <end position="401"/>
    </location>
</feature>
<dbReference type="GO" id="GO:0009003">
    <property type="term" value="F:signal peptidase activity"/>
    <property type="evidence" value="ECO:0007669"/>
    <property type="project" value="UniProtKB-EC"/>
</dbReference>
<keyword evidence="2" id="KW-1133">Transmembrane helix</keyword>
<organism evidence="3 4">
    <name type="scientific">Enteractinococcus helveticum</name>
    <dbReference type="NCBI Taxonomy" id="1837282"/>
    <lineage>
        <taxon>Bacteria</taxon>
        <taxon>Bacillati</taxon>
        <taxon>Actinomycetota</taxon>
        <taxon>Actinomycetes</taxon>
        <taxon>Micrococcales</taxon>
        <taxon>Micrococcaceae</taxon>
    </lineage>
</organism>
<dbReference type="RefSeq" id="WP_303901667.1">
    <property type="nucleotide sequence ID" value="NZ_DYXC01000022.1"/>
</dbReference>
<dbReference type="InterPro" id="IPR001733">
    <property type="entry name" value="Peptidase_S26B"/>
</dbReference>
<keyword evidence="2" id="KW-0472">Membrane</keyword>
<evidence type="ECO:0000313" key="3">
    <source>
        <dbReference type="EMBL" id="HJF13420.1"/>
    </source>
</evidence>
<gene>
    <name evidence="3" type="ORF">K8V32_01265</name>
</gene>
<dbReference type="PANTHER" id="PTHR10806">
    <property type="entry name" value="SIGNAL PEPTIDASE COMPLEX CATALYTIC SUBUNIT SEC11"/>
    <property type="match status" value="1"/>
</dbReference>
<evidence type="ECO:0000313" key="4">
    <source>
        <dbReference type="Proteomes" id="UP000703315"/>
    </source>
</evidence>
<keyword evidence="3" id="KW-0378">Hydrolase</keyword>
<dbReference type="NCBIfam" id="TIGR02228">
    <property type="entry name" value="sigpep_I_arch"/>
    <property type="match status" value="1"/>
</dbReference>
<evidence type="ECO:0000256" key="2">
    <source>
        <dbReference type="SAM" id="Phobius"/>
    </source>
</evidence>
<comment type="caution">
    <text evidence="3">The sequence shown here is derived from an EMBL/GenBank/DDBJ whole genome shotgun (WGS) entry which is preliminary data.</text>
</comment>
<proteinExistence type="predicted"/>
<protein>
    <recommendedName>
        <fullName evidence="1">Signal peptidase I</fullName>
        <ecNumber evidence="1">3.4.21.89</ecNumber>
    </recommendedName>
</protein>